<name>A0A176W8R6_MARPO</name>
<dbReference type="EMBL" id="LVLJ01001468">
    <property type="protein sequence ID" value="OAE29404.1"/>
    <property type="molecule type" value="Genomic_DNA"/>
</dbReference>
<evidence type="ECO:0000313" key="3">
    <source>
        <dbReference type="Proteomes" id="UP000077202"/>
    </source>
</evidence>
<dbReference type="AlphaFoldDB" id="A0A176W8R6"/>
<evidence type="ECO:0008006" key="4">
    <source>
        <dbReference type="Google" id="ProtNLM"/>
    </source>
</evidence>
<accession>A0A176W8R6</accession>
<feature type="compositionally biased region" description="Basic and acidic residues" evidence="1">
    <location>
        <begin position="287"/>
        <end position="297"/>
    </location>
</feature>
<comment type="caution">
    <text evidence="2">The sequence shown here is derived from an EMBL/GenBank/DDBJ whole genome shotgun (WGS) entry which is preliminary data.</text>
</comment>
<protein>
    <recommendedName>
        <fullName evidence="4">DUF4228 domain-containing protein</fullName>
    </recommendedName>
</protein>
<reference evidence="2" key="1">
    <citation type="submission" date="2016-03" db="EMBL/GenBank/DDBJ databases">
        <title>Mechanisms controlling the formation of the plant cell surface in tip-growing cells are functionally conserved among land plants.</title>
        <authorList>
            <person name="Honkanen S."/>
            <person name="Jones V.A."/>
            <person name="Morieri G."/>
            <person name="Champion C."/>
            <person name="Hetherington A.J."/>
            <person name="Kelly S."/>
            <person name="Saint-Marcoux D."/>
            <person name="Proust H."/>
            <person name="Prescott H."/>
            <person name="Dolan L."/>
        </authorList>
    </citation>
    <scope>NUCLEOTIDE SEQUENCE [LARGE SCALE GENOMIC DNA]</scope>
    <source>
        <tissue evidence="2">Whole gametophyte</tissue>
    </source>
</reference>
<feature type="region of interest" description="Disordered" evidence="1">
    <location>
        <begin position="247"/>
        <end position="297"/>
    </location>
</feature>
<sequence>MGPGQHGPDVSHVTSMPPTNRPYVYMTPGPGRPVAQTAFSADTPPPPLPRVLLQSGRALAAPVAAVTLRGLDIRVVRPDGKVEELDSRMKVSELMMQYPDYMVVHCSTSGHSLGQRSKISIMNPEEKLVPGQAYVLYPIPAQYKQSFLKLPPPEQNQSNSAASNEGKAKKRTRRRRRASTFQAVVECLIRLLRGGPSDRPLNEGSSPLLDFSGEDAAFQATKLKEKQERLSLEPYVWKPALEAIPESPFGYHDRPQSPFSFDTSDRSFDRSVPQSPRPHAPLGLGFENDRHPFNAQF</sequence>
<organism evidence="2 3">
    <name type="scientific">Marchantia polymorpha subsp. ruderalis</name>
    <dbReference type="NCBI Taxonomy" id="1480154"/>
    <lineage>
        <taxon>Eukaryota</taxon>
        <taxon>Viridiplantae</taxon>
        <taxon>Streptophyta</taxon>
        <taxon>Embryophyta</taxon>
        <taxon>Marchantiophyta</taxon>
        <taxon>Marchantiopsida</taxon>
        <taxon>Marchantiidae</taxon>
        <taxon>Marchantiales</taxon>
        <taxon>Marchantiaceae</taxon>
        <taxon>Marchantia</taxon>
    </lineage>
</organism>
<dbReference type="Pfam" id="PF14009">
    <property type="entry name" value="PADRE"/>
    <property type="match status" value="1"/>
</dbReference>
<feature type="region of interest" description="Disordered" evidence="1">
    <location>
        <begin position="1"/>
        <end position="21"/>
    </location>
</feature>
<keyword evidence="3" id="KW-1185">Reference proteome</keyword>
<feature type="compositionally biased region" description="Basic residues" evidence="1">
    <location>
        <begin position="168"/>
        <end position="178"/>
    </location>
</feature>
<proteinExistence type="predicted"/>
<dbReference type="InterPro" id="IPR025322">
    <property type="entry name" value="PADRE_dom"/>
</dbReference>
<dbReference type="Proteomes" id="UP000077202">
    <property type="component" value="Unassembled WGS sequence"/>
</dbReference>
<evidence type="ECO:0000313" key="2">
    <source>
        <dbReference type="EMBL" id="OAE29404.1"/>
    </source>
</evidence>
<feature type="region of interest" description="Disordered" evidence="1">
    <location>
        <begin position="149"/>
        <end position="178"/>
    </location>
</feature>
<gene>
    <name evidence="2" type="ORF">AXG93_2090s1100</name>
</gene>
<dbReference type="PANTHER" id="PTHR33052">
    <property type="entry name" value="DUF4228 DOMAIN PROTEIN-RELATED"/>
    <property type="match status" value="1"/>
</dbReference>
<evidence type="ECO:0000256" key="1">
    <source>
        <dbReference type="SAM" id="MobiDB-lite"/>
    </source>
</evidence>